<comment type="subcellular location">
    <subcellularLocation>
        <location evidence="1">Cell envelope</location>
    </subcellularLocation>
</comment>
<comment type="caution">
    <text evidence="6">The sequence shown here is derived from an EMBL/GenBank/DDBJ whole genome shotgun (WGS) entry which is preliminary data.</text>
</comment>
<dbReference type="Proteomes" id="UP000280008">
    <property type="component" value="Unassembled WGS sequence"/>
</dbReference>
<dbReference type="AlphaFoldDB" id="A0A495IKJ1"/>
<comment type="similarity">
    <text evidence="2">Belongs to the bacterial solute-binding protein 1 family.</text>
</comment>
<evidence type="ECO:0000313" key="7">
    <source>
        <dbReference type="Proteomes" id="UP000280008"/>
    </source>
</evidence>
<dbReference type="CDD" id="cd13585">
    <property type="entry name" value="PBP2_TMBP_like"/>
    <property type="match status" value="1"/>
</dbReference>
<reference evidence="6 7" key="1">
    <citation type="submission" date="2018-10" db="EMBL/GenBank/DDBJ databases">
        <title>Sequencing the genomes of 1000 actinobacteria strains.</title>
        <authorList>
            <person name="Klenk H.-P."/>
        </authorList>
    </citation>
    <scope>NUCLEOTIDE SEQUENCE [LARGE SCALE GENOMIC DNA]</scope>
    <source>
        <strain evidence="6 7">DSM 17894</strain>
    </source>
</reference>
<dbReference type="PROSITE" id="PS51318">
    <property type="entry name" value="TAT"/>
    <property type="match status" value="1"/>
</dbReference>
<keyword evidence="3" id="KW-0813">Transport</keyword>
<keyword evidence="7" id="KW-1185">Reference proteome</keyword>
<dbReference type="SUPFAM" id="SSF53850">
    <property type="entry name" value="Periplasmic binding protein-like II"/>
    <property type="match status" value="1"/>
</dbReference>
<dbReference type="PANTHER" id="PTHR43649:SF31">
    <property type="entry name" value="SN-GLYCEROL-3-PHOSPHATE-BINDING PERIPLASMIC PROTEIN UGPB"/>
    <property type="match status" value="1"/>
</dbReference>
<evidence type="ECO:0000256" key="3">
    <source>
        <dbReference type="ARBA" id="ARBA00022448"/>
    </source>
</evidence>
<organism evidence="6 7">
    <name type="scientific">Frondihabitans australicus</name>
    <dbReference type="NCBI Taxonomy" id="386892"/>
    <lineage>
        <taxon>Bacteria</taxon>
        <taxon>Bacillati</taxon>
        <taxon>Actinomycetota</taxon>
        <taxon>Actinomycetes</taxon>
        <taxon>Micrococcales</taxon>
        <taxon>Microbacteriaceae</taxon>
        <taxon>Frondihabitans</taxon>
    </lineage>
</organism>
<accession>A0A495IKJ1</accession>
<proteinExistence type="inferred from homology"/>
<dbReference type="PROSITE" id="PS51257">
    <property type="entry name" value="PROKAR_LIPOPROTEIN"/>
    <property type="match status" value="1"/>
</dbReference>
<dbReference type="Pfam" id="PF13416">
    <property type="entry name" value="SBP_bac_8"/>
    <property type="match status" value="1"/>
</dbReference>
<dbReference type="RefSeq" id="WP_121371452.1">
    <property type="nucleotide sequence ID" value="NZ_RBKS01000001.1"/>
</dbReference>
<gene>
    <name evidence="6" type="ORF">C8E83_3660</name>
</gene>
<sequence length="454" mass="49465">MTAITRRRFLGLAGLAAGSTALAGCSAANWGFRGGSSRTAEITYALWDAHEQVGYQKSIDEFMKRNPDIKVTIEQIPYNNYQQKVTAQYISGDAPDVFWVNTPWLGDWAKGGLITDIAPKVKKAGIDLGQYLPSLVDLHRDGSKLYGLPKDWDTIAIYYNKNHLAKAGFRTPPADLSWNPKDGGTYLHFLKQLTLDHKGRNALDSSFDPSNIDVYATAMTNEFQAMYGCFFAMNGGALLPHAYATKSSLDTTANREAMNFMTDMLHAAHVIVPNGETGPNGDSTNSETIFASGRMAMWQAGDWNTVSLAQLSQFKVGVMPMPAGPKGRISVINGLIDGIASNTRYPEQAWRLVEWLGSADSQRILGSGGYIWPAIESLDPLFEAYWKKQGIDVSPFLAEAKGKTVNFPVGTGMNEALTNLTTALGPTFLGEKSVSAGMSSAQSIFDYRISYATS</sequence>
<feature type="chain" id="PRO_5019749110" evidence="5">
    <location>
        <begin position="24"/>
        <end position="454"/>
    </location>
</feature>
<feature type="signal peptide" evidence="5">
    <location>
        <begin position="1"/>
        <end position="23"/>
    </location>
</feature>
<evidence type="ECO:0000256" key="2">
    <source>
        <dbReference type="ARBA" id="ARBA00008520"/>
    </source>
</evidence>
<name>A0A495IKJ1_9MICO</name>
<evidence type="ECO:0000256" key="4">
    <source>
        <dbReference type="ARBA" id="ARBA00022729"/>
    </source>
</evidence>
<dbReference type="GO" id="GO:0030313">
    <property type="term" value="C:cell envelope"/>
    <property type="evidence" value="ECO:0007669"/>
    <property type="project" value="UniProtKB-SubCell"/>
</dbReference>
<evidence type="ECO:0000256" key="1">
    <source>
        <dbReference type="ARBA" id="ARBA00004196"/>
    </source>
</evidence>
<dbReference type="OrthoDB" id="1650177at2"/>
<dbReference type="EMBL" id="RBKS01000001">
    <property type="protein sequence ID" value="RKR76484.1"/>
    <property type="molecule type" value="Genomic_DNA"/>
</dbReference>
<dbReference type="PANTHER" id="PTHR43649">
    <property type="entry name" value="ARABINOSE-BINDING PROTEIN-RELATED"/>
    <property type="match status" value="1"/>
</dbReference>
<evidence type="ECO:0000256" key="5">
    <source>
        <dbReference type="SAM" id="SignalP"/>
    </source>
</evidence>
<dbReference type="Gene3D" id="3.40.190.10">
    <property type="entry name" value="Periplasmic binding protein-like II"/>
    <property type="match status" value="1"/>
</dbReference>
<protein>
    <submittedName>
        <fullName evidence="6">Carbohydrate ABC transporter substrate-binding protein (CUT1 family)</fullName>
    </submittedName>
</protein>
<dbReference type="InterPro" id="IPR006059">
    <property type="entry name" value="SBP"/>
</dbReference>
<dbReference type="InterPro" id="IPR050490">
    <property type="entry name" value="Bact_solute-bd_prot1"/>
</dbReference>
<evidence type="ECO:0000313" key="6">
    <source>
        <dbReference type="EMBL" id="RKR76484.1"/>
    </source>
</evidence>
<dbReference type="InterPro" id="IPR006311">
    <property type="entry name" value="TAT_signal"/>
</dbReference>
<keyword evidence="4 5" id="KW-0732">Signal</keyword>